<dbReference type="AlphaFoldDB" id="A0A517U4W3"/>
<dbReference type="FunFam" id="2.40.50.100:FF:000003">
    <property type="entry name" value="Acetyl-CoA carboxylase biotin carboxyl carrier protein"/>
    <property type="match status" value="1"/>
</dbReference>
<dbReference type="EC" id="2.1.3.1" evidence="4"/>
<accession>A0A517U4W3</accession>
<feature type="region of interest" description="Disordered" evidence="2">
    <location>
        <begin position="19"/>
        <end position="38"/>
    </location>
</feature>
<evidence type="ECO:0000313" key="5">
    <source>
        <dbReference type="Proteomes" id="UP000317909"/>
    </source>
</evidence>
<organism evidence="4 5">
    <name type="scientific">Lacipirellula limnantheis</name>
    <dbReference type="NCBI Taxonomy" id="2528024"/>
    <lineage>
        <taxon>Bacteria</taxon>
        <taxon>Pseudomonadati</taxon>
        <taxon>Planctomycetota</taxon>
        <taxon>Planctomycetia</taxon>
        <taxon>Pirellulales</taxon>
        <taxon>Lacipirellulaceae</taxon>
        <taxon>Lacipirellula</taxon>
    </lineage>
</organism>
<dbReference type="Gene3D" id="2.40.50.100">
    <property type="match status" value="1"/>
</dbReference>
<evidence type="ECO:0000256" key="1">
    <source>
        <dbReference type="ARBA" id="ARBA00023267"/>
    </source>
</evidence>
<dbReference type="Pfam" id="PF00364">
    <property type="entry name" value="Biotin_lipoyl"/>
    <property type="match status" value="1"/>
</dbReference>
<dbReference type="InterPro" id="IPR001882">
    <property type="entry name" value="Biotin_BS"/>
</dbReference>
<dbReference type="EMBL" id="CP036339">
    <property type="protein sequence ID" value="QDT75671.1"/>
    <property type="molecule type" value="Genomic_DNA"/>
</dbReference>
<evidence type="ECO:0000313" key="4">
    <source>
        <dbReference type="EMBL" id="QDT75671.1"/>
    </source>
</evidence>
<dbReference type="PROSITE" id="PS00188">
    <property type="entry name" value="BIOTIN"/>
    <property type="match status" value="1"/>
</dbReference>
<dbReference type="PANTHER" id="PTHR45266">
    <property type="entry name" value="OXALOACETATE DECARBOXYLASE ALPHA CHAIN"/>
    <property type="match status" value="1"/>
</dbReference>
<feature type="domain" description="Lipoyl-binding" evidence="3">
    <location>
        <begin position="53"/>
        <end position="128"/>
    </location>
</feature>
<evidence type="ECO:0000259" key="3">
    <source>
        <dbReference type="PROSITE" id="PS50968"/>
    </source>
</evidence>
<keyword evidence="5" id="KW-1185">Reference proteome</keyword>
<keyword evidence="4" id="KW-0808">Transferase</keyword>
<dbReference type="Proteomes" id="UP000317909">
    <property type="component" value="Chromosome"/>
</dbReference>
<protein>
    <submittedName>
        <fullName evidence="4">Methylmalonyl-CoA carboxyltransferase 1.3S subunit</fullName>
        <ecNumber evidence="4">2.1.3.1</ecNumber>
    </submittedName>
</protein>
<dbReference type="InterPro" id="IPR050709">
    <property type="entry name" value="Biotin_Carboxyl_Carrier/Decarb"/>
</dbReference>
<dbReference type="SUPFAM" id="SSF51230">
    <property type="entry name" value="Single hybrid motif"/>
    <property type="match status" value="1"/>
</dbReference>
<dbReference type="CDD" id="cd06850">
    <property type="entry name" value="biotinyl_domain"/>
    <property type="match status" value="1"/>
</dbReference>
<keyword evidence="1" id="KW-0092">Biotin</keyword>
<name>A0A517U4W3_9BACT</name>
<dbReference type="InterPro" id="IPR011053">
    <property type="entry name" value="Single_hybrid_motif"/>
</dbReference>
<sequence>MKLKLTIDGKVYEVEVEATEPEKPRHGNQYGSIRPRAAAPVKAASPATTNVDAAVADESKVCRSPVTGIVVKIHAQAGQAILANDVLMVLEAMKMETTITSPVAGTIARVNVGAGDAVQGGQVLVEFE</sequence>
<dbReference type="RefSeq" id="WP_145435437.1">
    <property type="nucleotide sequence ID" value="NZ_CP036339.1"/>
</dbReference>
<dbReference type="PANTHER" id="PTHR45266:SF3">
    <property type="entry name" value="OXALOACETATE DECARBOXYLASE ALPHA CHAIN"/>
    <property type="match status" value="1"/>
</dbReference>
<dbReference type="OrthoDB" id="9760256at2"/>
<dbReference type="KEGG" id="llh:I41_49110"/>
<reference evidence="4 5" key="1">
    <citation type="submission" date="2019-02" db="EMBL/GenBank/DDBJ databases">
        <title>Deep-cultivation of Planctomycetes and their phenomic and genomic characterization uncovers novel biology.</title>
        <authorList>
            <person name="Wiegand S."/>
            <person name="Jogler M."/>
            <person name="Boedeker C."/>
            <person name="Pinto D."/>
            <person name="Vollmers J."/>
            <person name="Rivas-Marin E."/>
            <person name="Kohn T."/>
            <person name="Peeters S.H."/>
            <person name="Heuer A."/>
            <person name="Rast P."/>
            <person name="Oberbeckmann S."/>
            <person name="Bunk B."/>
            <person name="Jeske O."/>
            <person name="Meyerdierks A."/>
            <person name="Storesund J.E."/>
            <person name="Kallscheuer N."/>
            <person name="Luecker S."/>
            <person name="Lage O.M."/>
            <person name="Pohl T."/>
            <person name="Merkel B.J."/>
            <person name="Hornburger P."/>
            <person name="Mueller R.-W."/>
            <person name="Bruemmer F."/>
            <person name="Labrenz M."/>
            <person name="Spormann A.M."/>
            <person name="Op den Camp H."/>
            <person name="Overmann J."/>
            <person name="Amann R."/>
            <person name="Jetten M.S.M."/>
            <person name="Mascher T."/>
            <person name="Medema M.H."/>
            <person name="Devos D.P."/>
            <person name="Kaster A.-K."/>
            <person name="Ovreas L."/>
            <person name="Rohde M."/>
            <person name="Galperin M.Y."/>
            <person name="Jogler C."/>
        </authorList>
    </citation>
    <scope>NUCLEOTIDE SEQUENCE [LARGE SCALE GENOMIC DNA]</scope>
    <source>
        <strain evidence="4 5">I41</strain>
    </source>
</reference>
<dbReference type="PROSITE" id="PS50968">
    <property type="entry name" value="BIOTINYL_LIPOYL"/>
    <property type="match status" value="1"/>
</dbReference>
<dbReference type="InterPro" id="IPR000089">
    <property type="entry name" value="Biotin_lipoyl"/>
</dbReference>
<proteinExistence type="predicted"/>
<gene>
    <name evidence="4" type="ORF">I41_49110</name>
</gene>
<dbReference type="GO" id="GO:0047154">
    <property type="term" value="F:methylmalonyl-CoA carboxytransferase activity"/>
    <property type="evidence" value="ECO:0007669"/>
    <property type="project" value="UniProtKB-EC"/>
</dbReference>
<evidence type="ECO:0000256" key="2">
    <source>
        <dbReference type="SAM" id="MobiDB-lite"/>
    </source>
</evidence>